<proteinExistence type="predicted"/>
<evidence type="ECO:0000313" key="1">
    <source>
        <dbReference type="Proteomes" id="UP000694850"/>
    </source>
</evidence>
<name>A0AC54ZB78_ORYAF</name>
<organism evidence="1 2">
    <name type="scientific">Orycteropus afer afer</name>
    <dbReference type="NCBI Taxonomy" id="1230840"/>
    <lineage>
        <taxon>Eukaryota</taxon>
        <taxon>Metazoa</taxon>
        <taxon>Chordata</taxon>
        <taxon>Craniata</taxon>
        <taxon>Vertebrata</taxon>
        <taxon>Euteleostomi</taxon>
        <taxon>Mammalia</taxon>
        <taxon>Eutheria</taxon>
        <taxon>Afrotheria</taxon>
        <taxon>Tubulidentata</taxon>
        <taxon>Orycteropodidae</taxon>
        <taxon>Orycteropus</taxon>
    </lineage>
</organism>
<evidence type="ECO:0000313" key="2">
    <source>
        <dbReference type="RefSeq" id="XP_042637544.1"/>
    </source>
</evidence>
<accession>A0AC54ZB78</accession>
<keyword evidence="1" id="KW-1185">Reference proteome</keyword>
<dbReference type="RefSeq" id="XP_042637544.1">
    <property type="nucleotide sequence ID" value="XM_042781610.1"/>
</dbReference>
<sequence>MAEQGPEPSRAWRLFALCGAAVFLAAVAAGAALLAWNLASSTARRPRCPKPEANTTVPKEDPPGDPPRDPPEVEELRRQLAQAVQRQEALAGQLDQAEGVRRALEESLKACEGRQSRLQTQLKTLKKEMEEAKAQGTQMGEENGALTEALAHWQEAAADAALRLEEAQQRAHASEAEGGACAAREAVLQERVNALETEMRPKRRRSRPQPRSGSRLRPSTRPRARAGSSSGGCRRPAGPARRVRG</sequence>
<protein>
    <submittedName>
        <fullName evidence="2">Coiled-coil domain-containing protein 194</fullName>
    </submittedName>
</protein>
<gene>
    <name evidence="2" type="primary">CCDC194</name>
</gene>
<dbReference type="Proteomes" id="UP000694850">
    <property type="component" value="Unplaced"/>
</dbReference>
<reference evidence="2" key="1">
    <citation type="submission" date="2025-08" db="UniProtKB">
        <authorList>
            <consortium name="RefSeq"/>
        </authorList>
    </citation>
    <scope>IDENTIFICATION</scope>
</reference>